<dbReference type="HOGENOM" id="CLU_056788_11_2_1"/>
<name>A0A0C9ZCS0_9AGAM</name>
<evidence type="ECO:0000313" key="2">
    <source>
        <dbReference type="Proteomes" id="UP000054018"/>
    </source>
</evidence>
<evidence type="ECO:0000313" key="1">
    <source>
        <dbReference type="EMBL" id="KIK20242.1"/>
    </source>
</evidence>
<protein>
    <recommendedName>
        <fullName evidence="3">Tc1-like transposase DDE domain-containing protein</fullName>
    </recommendedName>
</protein>
<gene>
    <name evidence="1" type="ORF">PISMIDRAFT_106160</name>
</gene>
<dbReference type="AlphaFoldDB" id="A0A0C9ZCS0"/>
<dbReference type="STRING" id="765257.A0A0C9ZCS0"/>
<keyword evidence="2" id="KW-1185">Reference proteome</keyword>
<dbReference type="OrthoDB" id="2142724at2759"/>
<dbReference type="EMBL" id="KN833769">
    <property type="protein sequence ID" value="KIK20242.1"/>
    <property type="molecule type" value="Genomic_DNA"/>
</dbReference>
<organism evidence="1 2">
    <name type="scientific">Pisolithus microcarpus 441</name>
    <dbReference type="NCBI Taxonomy" id="765257"/>
    <lineage>
        <taxon>Eukaryota</taxon>
        <taxon>Fungi</taxon>
        <taxon>Dikarya</taxon>
        <taxon>Basidiomycota</taxon>
        <taxon>Agaricomycotina</taxon>
        <taxon>Agaricomycetes</taxon>
        <taxon>Agaricomycetidae</taxon>
        <taxon>Boletales</taxon>
        <taxon>Sclerodermatineae</taxon>
        <taxon>Pisolithaceae</taxon>
        <taxon>Pisolithus</taxon>
    </lineage>
</organism>
<dbReference type="Proteomes" id="UP000054018">
    <property type="component" value="Unassembled WGS sequence"/>
</dbReference>
<reference evidence="2" key="2">
    <citation type="submission" date="2015-01" db="EMBL/GenBank/DDBJ databases">
        <title>Evolutionary Origins and Diversification of the Mycorrhizal Mutualists.</title>
        <authorList>
            <consortium name="DOE Joint Genome Institute"/>
            <consortium name="Mycorrhizal Genomics Consortium"/>
            <person name="Kohler A."/>
            <person name="Kuo A."/>
            <person name="Nagy L.G."/>
            <person name="Floudas D."/>
            <person name="Copeland A."/>
            <person name="Barry K.W."/>
            <person name="Cichocki N."/>
            <person name="Veneault-Fourrey C."/>
            <person name="LaButti K."/>
            <person name="Lindquist E.A."/>
            <person name="Lipzen A."/>
            <person name="Lundell T."/>
            <person name="Morin E."/>
            <person name="Murat C."/>
            <person name="Riley R."/>
            <person name="Ohm R."/>
            <person name="Sun H."/>
            <person name="Tunlid A."/>
            <person name="Henrissat B."/>
            <person name="Grigoriev I.V."/>
            <person name="Hibbett D.S."/>
            <person name="Martin F."/>
        </authorList>
    </citation>
    <scope>NUCLEOTIDE SEQUENCE [LARGE SCALE GENOMIC DNA]</scope>
    <source>
        <strain evidence="2">441</strain>
    </source>
</reference>
<sequence length="133" mass="15186">MYMNQISKEVPDANMLMFINKAAKDEHMVFRKYGHSPWGVCCVSGRWFIHGVHYSIIPVLTLDSIITYDIIEGPVDTNQIPYLFLIALQSMQMPFTNLYPGLCSVLVMDNCHIHHGDEVHCLVEEENCKSQPA</sequence>
<reference evidence="1 2" key="1">
    <citation type="submission" date="2014-04" db="EMBL/GenBank/DDBJ databases">
        <authorList>
            <consortium name="DOE Joint Genome Institute"/>
            <person name="Kuo A."/>
            <person name="Kohler A."/>
            <person name="Costa M.D."/>
            <person name="Nagy L.G."/>
            <person name="Floudas D."/>
            <person name="Copeland A."/>
            <person name="Barry K.W."/>
            <person name="Cichocki N."/>
            <person name="Veneault-Fourrey C."/>
            <person name="LaButti K."/>
            <person name="Lindquist E.A."/>
            <person name="Lipzen A."/>
            <person name="Lundell T."/>
            <person name="Morin E."/>
            <person name="Murat C."/>
            <person name="Sun H."/>
            <person name="Tunlid A."/>
            <person name="Henrissat B."/>
            <person name="Grigoriev I.V."/>
            <person name="Hibbett D.S."/>
            <person name="Martin F."/>
            <person name="Nordberg H.P."/>
            <person name="Cantor M.N."/>
            <person name="Hua S.X."/>
        </authorList>
    </citation>
    <scope>NUCLEOTIDE SEQUENCE [LARGE SCALE GENOMIC DNA]</scope>
    <source>
        <strain evidence="1 2">441</strain>
    </source>
</reference>
<proteinExistence type="predicted"/>
<evidence type="ECO:0008006" key="3">
    <source>
        <dbReference type="Google" id="ProtNLM"/>
    </source>
</evidence>
<accession>A0A0C9ZCS0</accession>